<keyword evidence="4" id="KW-1185">Reference proteome</keyword>
<proteinExistence type="predicted"/>
<dbReference type="RefSeq" id="WP_007544839.1">
    <property type="nucleotide sequence ID" value="NZ_CP078063.1"/>
</dbReference>
<dbReference type="GeneID" id="74528685"/>
<dbReference type="Pfam" id="PF24383">
    <property type="entry name" value="DUF7539"/>
    <property type="match status" value="1"/>
</dbReference>
<dbReference type="EMBL" id="FOAD01000001">
    <property type="protein sequence ID" value="SEK30824.1"/>
    <property type="molecule type" value="Genomic_DNA"/>
</dbReference>
<evidence type="ECO:0000313" key="4">
    <source>
        <dbReference type="Proteomes" id="UP001058330"/>
    </source>
</evidence>
<dbReference type="Proteomes" id="UP000183894">
    <property type="component" value="Unassembled WGS sequence"/>
</dbReference>
<accession>A0A1H7FYF5</accession>
<dbReference type="InterPro" id="IPR055961">
    <property type="entry name" value="DUF7539"/>
</dbReference>
<dbReference type="Proteomes" id="UP001058330">
    <property type="component" value="Chromosome"/>
</dbReference>
<protein>
    <submittedName>
        <fullName evidence="1">Uncharacterized protein</fullName>
    </submittedName>
</protein>
<gene>
    <name evidence="2" type="ORF">KU306_07265</name>
    <name evidence="1" type="ORF">SAMN04488691_101155</name>
</gene>
<dbReference type="EMBL" id="CP078063">
    <property type="protein sequence ID" value="UVE51660.1"/>
    <property type="molecule type" value="Genomic_DNA"/>
</dbReference>
<reference evidence="2" key="2">
    <citation type="submission" date="2021-07" db="EMBL/GenBank/DDBJ databases">
        <title>Studies on halocins as antimicrobial molecules from haloarchaea.</title>
        <authorList>
            <person name="Kumar S."/>
            <person name="Khare S.K."/>
        </authorList>
    </citation>
    <scope>NUCLEOTIDE SEQUENCE</scope>
    <source>
        <strain evidence="2">NCIM 5678</strain>
    </source>
</reference>
<organism evidence="1 3">
    <name type="scientific">Haloferax larsenii</name>
    <dbReference type="NCBI Taxonomy" id="302484"/>
    <lineage>
        <taxon>Archaea</taxon>
        <taxon>Methanobacteriati</taxon>
        <taxon>Methanobacteriota</taxon>
        <taxon>Stenosarchaea group</taxon>
        <taxon>Halobacteria</taxon>
        <taxon>Halobacteriales</taxon>
        <taxon>Haloferacaceae</taxon>
        <taxon>Haloferax</taxon>
    </lineage>
</organism>
<name>A0A1H7FYF5_HALLR</name>
<evidence type="ECO:0000313" key="2">
    <source>
        <dbReference type="EMBL" id="UVE51660.1"/>
    </source>
</evidence>
<evidence type="ECO:0000313" key="1">
    <source>
        <dbReference type="EMBL" id="SEK30824.1"/>
    </source>
</evidence>
<sequence>MDADRELLRRARDNLDGWIYAARDEAYHDLFTGDDAAVTPEERQLLDDIDSELSVNGDEGLWGADEYEIVRGHPKNHPLSVVCTQHPEIPTEWSRGETSLTEPEREQFNDLLWDYCERIRRYVQDEVNEFVGAAGMPEN</sequence>
<dbReference type="OrthoDB" id="258681at2157"/>
<reference evidence="1 3" key="1">
    <citation type="submission" date="2016-10" db="EMBL/GenBank/DDBJ databases">
        <authorList>
            <person name="de Groot N.N."/>
        </authorList>
    </citation>
    <scope>NUCLEOTIDE SEQUENCE [LARGE SCALE GENOMIC DNA]</scope>
    <source>
        <strain evidence="1 3">CDM_5</strain>
    </source>
</reference>
<dbReference type="AlphaFoldDB" id="A0A1H7FYF5"/>
<evidence type="ECO:0000313" key="3">
    <source>
        <dbReference type="Proteomes" id="UP000183894"/>
    </source>
</evidence>